<feature type="signal peptide" evidence="1">
    <location>
        <begin position="1"/>
        <end position="18"/>
    </location>
</feature>
<evidence type="ECO:0000313" key="3">
    <source>
        <dbReference type="Proteomes" id="UP001218188"/>
    </source>
</evidence>
<gene>
    <name evidence="2" type="ORF">C8F04DRAFT_1094424</name>
</gene>
<dbReference type="Proteomes" id="UP001218188">
    <property type="component" value="Unassembled WGS sequence"/>
</dbReference>
<comment type="caution">
    <text evidence="2">The sequence shown here is derived from an EMBL/GenBank/DDBJ whole genome shotgun (WGS) entry which is preliminary data.</text>
</comment>
<proteinExistence type="predicted"/>
<reference evidence="2" key="1">
    <citation type="submission" date="2023-03" db="EMBL/GenBank/DDBJ databases">
        <title>Massive genome expansion in bonnet fungi (Mycena s.s.) driven by repeated elements and novel gene families across ecological guilds.</title>
        <authorList>
            <consortium name="Lawrence Berkeley National Laboratory"/>
            <person name="Harder C.B."/>
            <person name="Miyauchi S."/>
            <person name="Viragh M."/>
            <person name="Kuo A."/>
            <person name="Thoen E."/>
            <person name="Andreopoulos B."/>
            <person name="Lu D."/>
            <person name="Skrede I."/>
            <person name="Drula E."/>
            <person name="Henrissat B."/>
            <person name="Morin E."/>
            <person name="Kohler A."/>
            <person name="Barry K."/>
            <person name="LaButti K."/>
            <person name="Morin E."/>
            <person name="Salamov A."/>
            <person name="Lipzen A."/>
            <person name="Mereny Z."/>
            <person name="Hegedus B."/>
            <person name="Baldrian P."/>
            <person name="Stursova M."/>
            <person name="Weitz H."/>
            <person name="Taylor A."/>
            <person name="Grigoriev I.V."/>
            <person name="Nagy L.G."/>
            <person name="Martin F."/>
            <person name="Kauserud H."/>
        </authorList>
    </citation>
    <scope>NUCLEOTIDE SEQUENCE</scope>
    <source>
        <strain evidence="2">CBHHK200</strain>
    </source>
</reference>
<sequence length="327" mass="37717">MFPTTLPILLLICRRVHTWLKPLLYRVLHLDTLTIRALEGILDGILDSQPRNDMEFSLTRILRRFKTVPKARGNHSLKSTVRHVIFTQPRWGVDWDGPFGRWEAMAQVRRWEAMTPVLLLNPAIFELVIRSYSSPASHMGHHWQDIPPEMRPTRLTLQFIRGDGPKVVDLTEPLFSSVTHLTLLNILPIGVSIPETASSWRELSQLRSLTHLCVTDNIAHVLVPAVLNRLPRLDALVVLWLFNTFTIPREQDAAVLRTQTRIAEFTQRIRAPDSRVVVAEVHFHELWLHSGRSADDLWTRVDNFISRKRRGVIDVLSYILEEGFPEV</sequence>
<feature type="chain" id="PRO_5041973146" evidence="1">
    <location>
        <begin position="19"/>
        <end position="327"/>
    </location>
</feature>
<keyword evidence="3" id="KW-1185">Reference proteome</keyword>
<dbReference type="EMBL" id="JARJCM010000041">
    <property type="protein sequence ID" value="KAJ7036793.1"/>
    <property type="molecule type" value="Genomic_DNA"/>
</dbReference>
<accession>A0AAD6SZQ4</accession>
<protein>
    <submittedName>
        <fullName evidence="2">Uncharacterized protein</fullName>
    </submittedName>
</protein>
<evidence type="ECO:0000313" key="2">
    <source>
        <dbReference type="EMBL" id="KAJ7036793.1"/>
    </source>
</evidence>
<name>A0AAD6SZQ4_9AGAR</name>
<keyword evidence="1" id="KW-0732">Signal</keyword>
<organism evidence="2 3">
    <name type="scientific">Mycena alexandri</name>
    <dbReference type="NCBI Taxonomy" id="1745969"/>
    <lineage>
        <taxon>Eukaryota</taxon>
        <taxon>Fungi</taxon>
        <taxon>Dikarya</taxon>
        <taxon>Basidiomycota</taxon>
        <taxon>Agaricomycotina</taxon>
        <taxon>Agaricomycetes</taxon>
        <taxon>Agaricomycetidae</taxon>
        <taxon>Agaricales</taxon>
        <taxon>Marasmiineae</taxon>
        <taxon>Mycenaceae</taxon>
        <taxon>Mycena</taxon>
    </lineage>
</organism>
<dbReference type="AlphaFoldDB" id="A0AAD6SZQ4"/>
<evidence type="ECO:0000256" key="1">
    <source>
        <dbReference type="SAM" id="SignalP"/>
    </source>
</evidence>